<evidence type="ECO:0000256" key="6">
    <source>
        <dbReference type="ARBA" id="ARBA00023136"/>
    </source>
</evidence>
<dbReference type="GO" id="GO:0005886">
    <property type="term" value="C:plasma membrane"/>
    <property type="evidence" value="ECO:0007669"/>
    <property type="project" value="UniProtKB-SubCell"/>
</dbReference>
<dbReference type="InterPro" id="IPR049177">
    <property type="entry name" value="MgtC_SapB_SrpB_YhiD_N"/>
</dbReference>
<keyword evidence="6 7" id="KW-0472">Membrane</keyword>
<comment type="caution">
    <text evidence="9">The sequence shown here is derived from an EMBL/GenBank/DDBJ whole genome shotgun (WGS) entry which is preliminary data.</text>
</comment>
<dbReference type="Pfam" id="PF02308">
    <property type="entry name" value="MgtC"/>
    <property type="match status" value="1"/>
</dbReference>
<keyword evidence="4 7" id="KW-0812">Transmembrane</keyword>
<dbReference type="PANTHER" id="PTHR33778:SF1">
    <property type="entry name" value="MAGNESIUM TRANSPORTER YHID-RELATED"/>
    <property type="match status" value="1"/>
</dbReference>
<dbReference type="PRINTS" id="PR01837">
    <property type="entry name" value="MGTCSAPBPROT"/>
</dbReference>
<feature type="transmembrane region" description="Helical" evidence="7">
    <location>
        <begin position="116"/>
        <end position="143"/>
    </location>
</feature>
<feature type="domain" description="MgtC/SapB/SrpB/YhiD N-terminal" evidence="8">
    <location>
        <begin position="22"/>
        <end position="149"/>
    </location>
</feature>
<protein>
    <recommendedName>
        <fullName evidence="7">Protein MgtC</fullName>
    </recommendedName>
</protein>
<evidence type="ECO:0000256" key="5">
    <source>
        <dbReference type="ARBA" id="ARBA00022989"/>
    </source>
</evidence>
<dbReference type="AlphaFoldDB" id="A0A370HN20"/>
<dbReference type="Proteomes" id="UP000254925">
    <property type="component" value="Unassembled WGS sequence"/>
</dbReference>
<evidence type="ECO:0000256" key="4">
    <source>
        <dbReference type="ARBA" id="ARBA00022692"/>
    </source>
</evidence>
<keyword evidence="3" id="KW-1003">Cell membrane</keyword>
<dbReference type="PANTHER" id="PTHR33778">
    <property type="entry name" value="PROTEIN MGTC"/>
    <property type="match status" value="1"/>
</dbReference>
<feature type="transmembrane region" description="Helical" evidence="7">
    <location>
        <begin position="47"/>
        <end position="68"/>
    </location>
</feature>
<keyword evidence="7" id="KW-0997">Cell inner membrane</keyword>
<feature type="transmembrane region" description="Helical" evidence="7">
    <location>
        <begin position="74"/>
        <end position="95"/>
    </location>
</feature>
<feature type="transmembrane region" description="Helical" evidence="7">
    <location>
        <begin position="18"/>
        <end position="35"/>
    </location>
</feature>
<reference evidence="9 10" key="1">
    <citation type="submission" date="2018-07" db="EMBL/GenBank/DDBJ databases">
        <title>Genomic Encyclopedia of Type Strains, Phase IV (KMG-IV): sequencing the most valuable type-strain genomes for metagenomic binning, comparative biology and taxonomic classification.</title>
        <authorList>
            <person name="Goeker M."/>
        </authorList>
    </citation>
    <scope>NUCLEOTIDE SEQUENCE [LARGE SCALE GENOMIC DNA]</scope>
    <source>
        <strain evidence="9 10">DSM 14364</strain>
    </source>
</reference>
<name>A0A370HN20_9HYPH</name>
<dbReference type="InterPro" id="IPR003416">
    <property type="entry name" value="MgtC/SapB/SrpB/YhiD_fam"/>
</dbReference>
<evidence type="ECO:0000256" key="1">
    <source>
        <dbReference type="ARBA" id="ARBA00004651"/>
    </source>
</evidence>
<keyword evidence="10" id="KW-1185">Reference proteome</keyword>
<dbReference type="OrthoDB" id="9811198at2"/>
<evidence type="ECO:0000259" key="8">
    <source>
        <dbReference type="Pfam" id="PF02308"/>
    </source>
</evidence>
<proteinExistence type="inferred from homology"/>
<organism evidence="9 10">
    <name type="scientific">Microvirga subterranea</name>
    <dbReference type="NCBI Taxonomy" id="186651"/>
    <lineage>
        <taxon>Bacteria</taxon>
        <taxon>Pseudomonadati</taxon>
        <taxon>Pseudomonadota</taxon>
        <taxon>Alphaproteobacteria</taxon>
        <taxon>Hyphomicrobiales</taxon>
        <taxon>Methylobacteriaceae</taxon>
        <taxon>Microvirga</taxon>
    </lineage>
</organism>
<gene>
    <name evidence="9" type="ORF">DES45_103165</name>
</gene>
<dbReference type="RefSeq" id="WP_114769632.1">
    <property type="nucleotide sequence ID" value="NZ_QQBB01000003.1"/>
</dbReference>
<evidence type="ECO:0000256" key="2">
    <source>
        <dbReference type="ARBA" id="ARBA00009298"/>
    </source>
</evidence>
<keyword evidence="5 7" id="KW-1133">Transmembrane helix</keyword>
<sequence length="164" mass="17413">MSDWWPAFHAEHREEIEMLARLIVAMLSGMAIGLNRDLHGKPIGMRTLGLVSLSSALAVMSGSAYGHAHFEEDAVSRVIQGILTGIGFLGAGVIIRRQDSSEIQGLTTASTVWMAAALGVTAGVGAWFITIAGNGLALSLLVFGKPVERQLNHLLGGRHENAED</sequence>
<accession>A0A370HN20</accession>
<evidence type="ECO:0000256" key="3">
    <source>
        <dbReference type="ARBA" id="ARBA00022475"/>
    </source>
</evidence>
<evidence type="ECO:0000256" key="7">
    <source>
        <dbReference type="RuleBase" id="RU365041"/>
    </source>
</evidence>
<comment type="similarity">
    <text evidence="2 7">Belongs to the MgtC/SapB family.</text>
</comment>
<evidence type="ECO:0000313" key="9">
    <source>
        <dbReference type="EMBL" id="RDI59909.1"/>
    </source>
</evidence>
<comment type="subcellular location">
    <subcellularLocation>
        <location evidence="7">Cell inner membrane</location>
        <topology evidence="7">Multi-pass membrane protein</topology>
    </subcellularLocation>
    <subcellularLocation>
        <location evidence="1">Cell membrane</location>
        <topology evidence="1">Multi-pass membrane protein</topology>
    </subcellularLocation>
</comment>
<evidence type="ECO:0000313" key="10">
    <source>
        <dbReference type="Proteomes" id="UP000254925"/>
    </source>
</evidence>
<dbReference type="EMBL" id="QQBB01000003">
    <property type="protein sequence ID" value="RDI59909.1"/>
    <property type="molecule type" value="Genomic_DNA"/>
</dbReference>